<dbReference type="EMBL" id="JH109153">
    <property type="protein sequence ID" value="EGW21225.1"/>
    <property type="molecule type" value="Genomic_DNA"/>
</dbReference>
<dbReference type="HOGENOM" id="CLU_1794272_0_0_6"/>
<name>G3IYS4_METTV</name>
<evidence type="ECO:0000313" key="1">
    <source>
        <dbReference type="EMBL" id="EGW21225.1"/>
    </source>
</evidence>
<sequence length="144" mass="15614">MQTQSAKTPTPRESVTITLTTREFAFIQGMIYARSFLNHQESDDFKVCEVNNINFVDRLKKKLDYFQPNIGDACATPAHIPEAPGQGGTYLQPCSVCGVMSCPGCGYLFAGDPDPFVCDCLSPFCPNCFPDAQSSEAVGQGGNQ</sequence>
<evidence type="ECO:0000313" key="2">
    <source>
        <dbReference type="Proteomes" id="UP000004664"/>
    </source>
</evidence>
<keyword evidence="2" id="KW-1185">Reference proteome</keyword>
<reference evidence="1 2" key="1">
    <citation type="submission" date="2011-06" db="EMBL/GenBank/DDBJ databases">
        <title>Genomic sequence of Methylobacter tundripaludum SV96.</title>
        <authorList>
            <consortium name="US DOE Joint Genome Institute"/>
            <person name="Lucas S."/>
            <person name="Han J."/>
            <person name="Lapidus A."/>
            <person name="Cheng J.-F."/>
            <person name="Goodwin L."/>
            <person name="Pitluck S."/>
            <person name="Held B."/>
            <person name="Detter J.C."/>
            <person name="Han C."/>
            <person name="Tapia R."/>
            <person name="Land M."/>
            <person name="Hauser L."/>
            <person name="Kyrpides N."/>
            <person name="Ivanova N."/>
            <person name="Ovchinnikova G."/>
            <person name="Pagani I."/>
            <person name="Klotz M.G."/>
            <person name="Dispirito A.A."/>
            <person name="Murrell J.C."/>
            <person name="Dunfield P."/>
            <person name="Kalyuzhnaya M.G."/>
            <person name="Svenning M."/>
            <person name="Trotsenko Y.A."/>
            <person name="Stein L.Y."/>
            <person name="Woyke T."/>
        </authorList>
    </citation>
    <scope>NUCLEOTIDE SEQUENCE [LARGE SCALE GENOMIC DNA]</scope>
    <source>
        <strain evidence="2">ATCC BAA-1195 / DSM 17260 / SV96</strain>
    </source>
</reference>
<protein>
    <submittedName>
        <fullName evidence="1">Uncharacterized protein</fullName>
    </submittedName>
</protein>
<dbReference type="AlphaFoldDB" id="G3IYS4"/>
<dbReference type="Proteomes" id="UP000004664">
    <property type="component" value="Unassembled WGS sequence"/>
</dbReference>
<gene>
    <name evidence="1" type="ORF">Mettu_4390</name>
</gene>
<dbReference type="RefSeq" id="WP_006893733.1">
    <property type="nucleotide sequence ID" value="NZ_JH109153.1"/>
</dbReference>
<organism evidence="1 2">
    <name type="scientific">Methylobacter tundripaludum (strain ATCC BAA-1195 / DSM 17260 / SV96)</name>
    <dbReference type="NCBI Taxonomy" id="697282"/>
    <lineage>
        <taxon>Bacteria</taxon>
        <taxon>Pseudomonadati</taxon>
        <taxon>Pseudomonadota</taxon>
        <taxon>Gammaproteobacteria</taxon>
        <taxon>Methylococcales</taxon>
        <taxon>Methylococcaceae</taxon>
        <taxon>Methylobacter</taxon>
    </lineage>
</organism>
<proteinExistence type="predicted"/>
<accession>G3IYS4</accession>
<dbReference type="STRING" id="697282.Mettu_4390"/>